<dbReference type="PIR" id="H75261">
    <property type="entry name" value="H75261"/>
</dbReference>
<name>Q9RRE8_DEIRA</name>
<evidence type="ECO:0000313" key="3">
    <source>
        <dbReference type="Proteomes" id="UP000002524"/>
    </source>
</evidence>
<dbReference type="AlphaFoldDB" id="Q9RRE8"/>
<dbReference type="KEGG" id="dra:DR_2544"/>
<evidence type="ECO:0000256" key="1">
    <source>
        <dbReference type="SAM" id="SignalP"/>
    </source>
</evidence>
<dbReference type="STRING" id="243230.DR_2544"/>
<protein>
    <submittedName>
        <fullName evidence="2">Uncharacterized protein</fullName>
    </submittedName>
</protein>
<dbReference type="EnsemblBacteria" id="AAF12086">
    <property type="protein sequence ID" value="AAF12086"/>
    <property type="gene ID" value="DR_2544"/>
</dbReference>
<keyword evidence="3" id="KW-1185">Reference proteome</keyword>
<feature type="chain" id="PRO_5004331614" evidence="1">
    <location>
        <begin position="20"/>
        <end position="122"/>
    </location>
</feature>
<feature type="signal peptide" evidence="1">
    <location>
        <begin position="1"/>
        <end position="19"/>
    </location>
</feature>
<dbReference type="PaxDb" id="243230-DR_2544"/>
<dbReference type="PATRIC" id="fig|243230.17.peg.2787"/>
<evidence type="ECO:0000313" key="2">
    <source>
        <dbReference type="EMBL" id="AAF12086.1"/>
    </source>
</evidence>
<organism evidence="2 3">
    <name type="scientific">Deinococcus radiodurans (strain ATCC 13939 / DSM 20539 / JCM 16871 / CCUG 27074 / LMG 4051 / NBRC 15346 / NCIMB 9279 / VKM B-1422 / R1)</name>
    <dbReference type="NCBI Taxonomy" id="243230"/>
    <lineage>
        <taxon>Bacteria</taxon>
        <taxon>Thermotogati</taxon>
        <taxon>Deinococcota</taxon>
        <taxon>Deinococci</taxon>
        <taxon>Deinococcales</taxon>
        <taxon>Deinococcaceae</taxon>
        <taxon>Deinococcus</taxon>
    </lineage>
</organism>
<reference evidence="2 3" key="1">
    <citation type="journal article" date="1999" name="Science">
        <title>Genome sequence of the radioresistant bacterium Deinococcus radiodurans R1.</title>
        <authorList>
            <person name="White O."/>
            <person name="Eisen J.A."/>
            <person name="Heidelberg J.F."/>
            <person name="Hickey E.K."/>
            <person name="Peterson J.D."/>
            <person name="Dodson R.J."/>
            <person name="Haft D.H."/>
            <person name="Gwinn M.L."/>
            <person name="Nelson W.C."/>
            <person name="Richardson D.L."/>
            <person name="Moffat K.S."/>
            <person name="Qin H."/>
            <person name="Jiang L."/>
            <person name="Pamphile W."/>
            <person name="Crosby M."/>
            <person name="Shen M."/>
            <person name="Vamathevan J.J."/>
            <person name="Lam P."/>
            <person name="McDonald L."/>
            <person name="Utterback T."/>
            <person name="Zalewski C."/>
            <person name="Makarova K.S."/>
            <person name="Aravind L."/>
            <person name="Daly M.J."/>
            <person name="Minton K.W."/>
            <person name="Fleischmann R.D."/>
            <person name="Ketchum K.A."/>
            <person name="Nelson K.E."/>
            <person name="Salzberg S."/>
            <person name="Smith H.O."/>
            <person name="Venter J.C."/>
            <person name="Fraser C.M."/>
        </authorList>
    </citation>
    <scope>NUCLEOTIDE SEQUENCE [LARGE SCALE GENOMIC DNA]</scope>
    <source>
        <strain evidence="3">ATCC 13939 / DSM 20539 / JCM 16871 / LMG 4051 / NBRC 15346 / NCIMB 9279 / R1 / VKM B-1422</strain>
    </source>
</reference>
<keyword evidence="1" id="KW-0732">Signal</keyword>
<sequence>MRRSRLVSFLLLAAAVVGATLKVVKDDRSAVRLPPAVYVPPSGPLIEPKENAGRCLATAKITLPKSYNAFANHWRFTEAKQLTAETWQIRGELSEYSATGVKVFIFQCVDSNEATGVELHPK</sequence>
<dbReference type="InParanoid" id="Q9RRE8"/>
<accession>Q9RRE8</accession>
<proteinExistence type="predicted"/>
<dbReference type="Proteomes" id="UP000002524">
    <property type="component" value="Chromosome 1"/>
</dbReference>
<gene>
    <name evidence="2" type="ordered locus">DR_2544</name>
</gene>
<dbReference type="HOGENOM" id="CLU_2022946_0_0_0"/>
<dbReference type="EMBL" id="AE000513">
    <property type="protein sequence ID" value="AAF12086.1"/>
    <property type="molecule type" value="Genomic_DNA"/>
</dbReference>